<organism evidence="2 3">
    <name type="scientific">Tenacibaculum finnmarkense genomovar ulcerans</name>
    <dbReference type="NCBI Taxonomy" id="2781388"/>
    <lineage>
        <taxon>Bacteria</taxon>
        <taxon>Pseudomonadati</taxon>
        <taxon>Bacteroidota</taxon>
        <taxon>Flavobacteriia</taxon>
        <taxon>Flavobacteriales</taxon>
        <taxon>Flavobacteriaceae</taxon>
        <taxon>Tenacibaculum</taxon>
        <taxon>Tenacibaculum finnmarkense</taxon>
    </lineage>
</organism>
<evidence type="ECO:0000313" key="2">
    <source>
        <dbReference type="EMBL" id="SOU89816.1"/>
    </source>
</evidence>
<feature type="compositionally biased region" description="Basic and acidic residues" evidence="1">
    <location>
        <begin position="106"/>
        <end position="123"/>
    </location>
</feature>
<evidence type="ECO:0000256" key="1">
    <source>
        <dbReference type="SAM" id="MobiDB-lite"/>
    </source>
</evidence>
<dbReference type="EMBL" id="OENE01000048">
    <property type="protein sequence ID" value="SOU89816.1"/>
    <property type="molecule type" value="Genomic_DNA"/>
</dbReference>
<feature type="compositionally biased region" description="Basic and acidic residues" evidence="1">
    <location>
        <begin position="86"/>
        <end position="95"/>
    </location>
</feature>
<gene>
    <name evidence="2" type="ORF">TNO010_520205</name>
</gene>
<name>A0A2I2MBI7_9FLAO</name>
<feature type="compositionally biased region" description="Basic and acidic residues" evidence="1">
    <location>
        <begin position="61"/>
        <end position="75"/>
    </location>
</feature>
<proteinExistence type="predicted"/>
<accession>A0A2I2MBI7</accession>
<sequence length="123" mass="13880">MTKEQRKQAHEILGKFQDAEAVYINPKGEFFIEKYLGDNSLKAGEKLEVVKRKVVSPTQKQAEKEAEEKAQKEAEQQALEDAQTEAEEKAQKEAEQQALEDAQTEAEEKALKEADNKDSTKAN</sequence>
<feature type="region of interest" description="Disordered" evidence="1">
    <location>
        <begin position="54"/>
        <end position="123"/>
    </location>
</feature>
<evidence type="ECO:0000313" key="3">
    <source>
        <dbReference type="Proteomes" id="UP000490060"/>
    </source>
</evidence>
<dbReference type="Proteomes" id="UP000490060">
    <property type="component" value="Unassembled WGS sequence"/>
</dbReference>
<reference evidence="2 3" key="1">
    <citation type="submission" date="2017-11" db="EMBL/GenBank/DDBJ databases">
        <authorList>
            <person name="Duchaud E."/>
        </authorList>
    </citation>
    <scope>NUCLEOTIDE SEQUENCE [LARGE SCALE GENOMIC DNA]</scope>
    <source>
        <strain evidence="2 3">TNO010</strain>
    </source>
</reference>
<protein>
    <submittedName>
        <fullName evidence="2">Uncharacterized protein</fullName>
    </submittedName>
</protein>
<dbReference type="RefSeq" id="WP_172505905.1">
    <property type="nucleotide sequence ID" value="NZ_JAFMUG010000002.1"/>
</dbReference>
<dbReference type="AlphaFoldDB" id="A0A2I2MBI7"/>